<keyword evidence="8 11" id="KW-0520">NAD</keyword>
<dbReference type="GO" id="GO:0006633">
    <property type="term" value="P:fatty acid biosynthetic process"/>
    <property type="evidence" value="ECO:0007669"/>
    <property type="project" value="UniProtKB-KW"/>
</dbReference>
<dbReference type="InterPro" id="IPR036291">
    <property type="entry name" value="NAD(P)-bd_dom_sf"/>
</dbReference>
<keyword evidence="6" id="KW-0443">Lipid metabolism</keyword>
<keyword evidence="7 8" id="KW-0275">Fatty acid biosynthesis</keyword>
<dbReference type="CDD" id="cd05372">
    <property type="entry name" value="ENR_SDR"/>
    <property type="match status" value="1"/>
</dbReference>
<evidence type="ECO:0000256" key="9">
    <source>
        <dbReference type="PIRSR" id="PIRSR000094-1"/>
    </source>
</evidence>
<dbReference type="InterPro" id="IPR002347">
    <property type="entry name" value="SDR_fam"/>
</dbReference>
<comment type="similarity">
    <text evidence="2 8">Belongs to the short-chain dehydrogenases/reductases (SDR) family. FabI subfamily.</text>
</comment>
<organism evidence="12 13">
    <name type="scientific">Humisphaera borealis</name>
    <dbReference type="NCBI Taxonomy" id="2807512"/>
    <lineage>
        <taxon>Bacteria</taxon>
        <taxon>Pseudomonadati</taxon>
        <taxon>Planctomycetota</taxon>
        <taxon>Phycisphaerae</taxon>
        <taxon>Tepidisphaerales</taxon>
        <taxon>Tepidisphaeraceae</taxon>
        <taxon>Humisphaera</taxon>
    </lineage>
</organism>
<keyword evidence="13" id="KW-1185">Reference proteome</keyword>
<evidence type="ECO:0000256" key="5">
    <source>
        <dbReference type="ARBA" id="ARBA00023002"/>
    </source>
</evidence>
<feature type="binding site" evidence="11">
    <location>
        <position position="98"/>
    </location>
    <ligand>
        <name>NAD(+)</name>
        <dbReference type="ChEBI" id="CHEBI:57540"/>
    </ligand>
</feature>
<dbReference type="InterPro" id="IPR014358">
    <property type="entry name" value="Enoyl-ACP_Rdtase_NADH"/>
</dbReference>
<feature type="binding site" evidence="11">
    <location>
        <begin position="70"/>
        <end position="71"/>
    </location>
    <ligand>
        <name>NAD(+)</name>
        <dbReference type="ChEBI" id="CHEBI:57540"/>
    </ligand>
</feature>
<evidence type="ECO:0000256" key="1">
    <source>
        <dbReference type="ARBA" id="ARBA00005194"/>
    </source>
</evidence>
<feature type="active site" description="Proton acceptor" evidence="9">
    <location>
        <position position="154"/>
    </location>
</feature>
<dbReference type="EMBL" id="CP063458">
    <property type="protein sequence ID" value="QOV91026.1"/>
    <property type="molecule type" value="Genomic_DNA"/>
</dbReference>
<feature type="binding site" evidence="11">
    <location>
        <position position="171"/>
    </location>
    <ligand>
        <name>NAD(+)</name>
        <dbReference type="ChEBI" id="CHEBI:57540"/>
    </ligand>
</feature>
<dbReference type="PRINTS" id="PR00081">
    <property type="entry name" value="GDHRDH"/>
</dbReference>
<evidence type="ECO:0000256" key="2">
    <source>
        <dbReference type="ARBA" id="ARBA00009233"/>
    </source>
</evidence>
<name>A0A7M2WZV6_9BACT</name>
<evidence type="ECO:0000256" key="11">
    <source>
        <dbReference type="PIRSR" id="PIRSR000094-3"/>
    </source>
</evidence>
<dbReference type="PANTHER" id="PTHR43159:SF2">
    <property type="entry name" value="ENOYL-[ACYL-CARRIER-PROTEIN] REDUCTASE [NADH], CHLOROPLASTIC"/>
    <property type="match status" value="1"/>
</dbReference>
<dbReference type="GO" id="GO:0004318">
    <property type="term" value="F:enoyl-[acyl-carrier-protein] reductase (NADH) activity"/>
    <property type="evidence" value="ECO:0007669"/>
    <property type="project" value="UniProtKB-EC"/>
</dbReference>
<dbReference type="AlphaFoldDB" id="A0A7M2WZV6"/>
<dbReference type="EC" id="1.3.1.9" evidence="8"/>
<dbReference type="Proteomes" id="UP000593765">
    <property type="component" value="Chromosome"/>
</dbReference>
<dbReference type="KEGG" id="hbs:IPV69_06605"/>
<dbReference type="PANTHER" id="PTHR43159">
    <property type="entry name" value="ENOYL-[ACYL-CARRIER-PROTEIN] REDUCTASE"/>
    <property type="match status" value="1"/>
</dbReference>
<keyword evidence="4" id="KW-0276">Fatty acid metabolism</keyword>
<evidence type="ECO:0000313" key="13">
    <source>
        <dbReference type="Proteomes" id="UP000593765"/>
    </source>
</evidence>
<feature type="active site" description="Proton acceptor" evidence="9">
    <location>
        <position position="164"/>
    </location>
</feature>
<reference evidence="12 13" key="1">
    <citation type="submission" date="2020-10" db="EMBL/GenBank/DDBJ databases">
        <title>Wide distribution of Phycisphaera-like planctomycetes from WD2101 soil group in peatlands and genome analysis of the first cultivated representative.</title>
        <authorList>
            <person name="Dedysh S.N."/>
            <person name="Beletsky A.V."/>
            <person name="Ivanova A."/>
            <person name="Kulichevskaya I.S."/>
            <person name="Suzina N.E."/>
            <person name="Philippov D.A."/>
            <person name="Rakitin A.L."/>
            <person name="Mardanov A.V."/>
            <person name="Ravin N.V."/>
        </authorList>
    </citation>
    <scope>NUCLEOTIDE SEQUENCE [LARGE SCALE GENOMIC DNA]</scope>
    <source>
        <strain evidence="12 13">M1803</strain>
    </source>
</reference>
<feature type="binding site" evidence="11">
    <location>
        <begin position="200"/>
        <end position="204"/>
    </location>
    <ligand>
        <name>NAD(+)</name>
        <dbReference type="ChEBI" id="CHEBI:57540"/>
    </ligand>
</feature>
<accession>A0A7M2WZV6</accession>
<evidence type="ECO:0000256" key="10">
    <source>
        <dbReference type="PIRSR" id="PIRSR000094-2"/>
    </source>
</evidence>
<dbReference type="Pfam" id="PF13561">
    <property type="entry name" value="adh_short_C2"/>
    <property type="match status" value="1"/>
</dbReference>
<proteinExistence type="inferred from homology"/>
<evidence type="ECO:0000256" key="8">
    <source>
        <dbReference type="PIRNR" id="PIRNR000094"/>
    </source>
</evidence>
<evidence type="ECO:0000256" key="6">
    <source>
        <dbReference type="ARBA" id="ARBA00023098"/>
    </source>
</evidence>
<keyword evidence="5 8" id="KW-0560">Oxidoreductase</keyword>
<keyword evidence="3 8" id="KW-0444">Lipid biosynthesis</keyword>
<feature type="binding site" evidence="10">
    <location>
        <position position="101"/>
    </location>
    <ligand>
        <name>substrate</name>
    </ligand>
</feature>
<sequence length="264" mass="28240">MGLLDGKKGLILNVANDRSIAWHIGHNAIQHGATCGFGYLVMGDADKSLRRAKKSIDELGISDPFLHTCDVGSDESIAAFFAAAKERFGTIDFLVHSLAFANKDYLKKEQGVFTQTPREVYSQACDISAYSLIALTRAALPLMPNGGSVVAMSYYGAEKVIPGYNVMGVAKAALESTARYLAYDLGEKKIRVNCISAGPIRTLAAMGVGGIDEMLEYTPKKAPLKRNIDADEVGKTAVYLLSELSSGVTGETLYVDAGFNNVGL</sequence>
<protein>
    <recommendedName>
        <fullName evidence="8">Enoyl-[acyl-carrier-protein] reductase [NADH]</fullName>
        <ecNumber evidence="8">1.3.1.9</ecNumber>
    </recommendedName>
</protein>
<evidence type="ECO:0000256" key="3">
    <source>
        <dbReference type="ARBA" id="ARBA00022516"/>
    </source>
</evidence>
<dbReference type="RefSeq" id="WP_206294134.1">
    <property type="nucleotide sequence ID" value="NZ_CP063458.1"/>
</dbReference>
<dbReference type="Gene3D" id="1.10.8.400">
    <property type="entry name" value="Enoyl acyl carrier protein reductase"/>
    <property type="match status" value="1"/>
</dbReference>
<dbReference type="SUPFAM" id="SSF51735">
    <property type="entry name" value="NAD(P)-binding Rossmann-fold domains"/>
    <property type="match status" value="1"/>
</dbReference>
<evidence type="ECO:0000256" key="7">
    <source>
        <dbReference type="ARBA" id="ARBA00023160"/>
    </source>
</evidence>
<dbReference type="Gene3D" id="3.40.50.720">
    <property type="entry name" value="NAD(P)-binding Rossmann-like Domain"/>
    <property type="match status" value="1"/>
</dbReference>
<evidence type="ECO:0000313" key="12">
    <source>
        <dbReference type="EMBL" id="QOV91026.1"/>
    </source>
</evidence>
<comment type="pathway">
    <text evidence="1">Lipid metabolism; fatty acid biosynthesis.</text>
</comment>
<comment type="catalytic activity">
    <reaction evidence="8">
        <text>a 2,3-saturated acyl-[ACP] + NAD(+) = a (2E)-enoyl-[ACP] + NADH + H(+)</text>
        <dbReference type="Rhea" id="RHEA:10240"/>
        <dbReference type="Rhea" id="RHEA-COMP:9925"/>
        <dbReference type="Rhea" id="RHEA-COMP:9926"/>
        <dbReference type="ChEBI" id="CHEBI:15378"/>
        <dbReference type="ChEBI" id="CHEBI:57540"/>
        <dbReference type="ChEBI" id="CHEBI:57945"/>
        <dbReference type="ChEBI" id="CHEBI:78784"/>
        <dbReference type="ChEBI" id="CHEBI:78785"/>
        <dbReference type="EC" id="1.3.1.9"/>
    </reaction>
</comment>
<dbReference type="PIRSF" id="PIRSF000094">
    <property type="entry name" value="Enoyl-ACP_rdct"/>
    <property type="match status" value="1"/>
</dbReference>
<dbReference type="FunFam" id="1.10.8.400:FF:000001">
    <property type="entry name" value="Enoyl-[acyl-carrier-protein] reductase [NADH]"/>
    <property type="match status" value="1"/>
</dbReference>
<gene>
    <name evidence="12" type="ORF">IPV69_06605</name>
</gene>
<feature type="binding site" evidence="11">
    <location>
        <begin position="19"/>
        <end position="20"/>
    </location>
    <ligand>
        <name>NAD(+)</name>
        <dbReference type="ChEBI" id="CHEBI:57540"/>
    </ligand>
</feature>
<evidence type="ECO:0000256" key="4">
    <source>
        <dbReference type="ARBA" id="ARBA00022832"/>
    </source>
</evidence>